<protein>
    <submittedName>
        <fullName evidence="4">IS30 family transposase</fullName>
    </submittedName>
</protein>
<comment type="caution">
    <text evidence="4">The sequence shown here is derived from an EMBL/GenBank/DDBJ whole genome shotgun (WGS) entry which is preliminary data.</text>
</comment>
<dbReference type="Gene3D" id="1.10.10.60">
    <property type="entry name" value="Homeodomain-like"/>
    <property type="match status" value="1"/>
</dbReference>
<keyword evidence="5" id="KW-1185">Reference proteome</keyword>
<dbReference type="InterPro" id="IPR009057">
    <property type="entry name" value="Homeodomain-like_sf"/>
</dbReference>
<dbReference type="Pfam" id="PF00665">
    <property type="entry name" value="rve"/>
    <property type="match status" value="1"/>
</dbReference>
<dbReference type="SUPFAM" id="SSF46689">
    <property type="entry name" value="Homeodomain-like"/>
    <property type="match status" value="1"/>
</dbReference>
<dbReference type="PROSITE" id="PS50994">
    <property type="entry name" value="INTEGRASE"/>
    <property type="match status" value="1"/>
</dbReference>
<dbReference type="Proteomes" id="UP001168537">
    <property type="component" value="Unassembled WGS sequence"/>
</dbReference>
<organism evidence="4 5">
    <name type="scientific">Nocardioides abyssi</name>
    <dbReference type="NCBI Taxonomy" id="3058370"/>
    <lineage>
        <taxon>Bacteria</taxon>
        <taxon>Bacillati</taxon>
        <taxon>Actinomycetota</taxon>
        <taxon>Actinomycetes</taxon>
        <taxon>Propionibacteriales</taxon>
        <taxon>Nocardioidaceae</taxon>
        <taxon>Nocardioides</taxon>
    </lineage>
</organism>
<dbReference type="PANTHER" id="PTHR10948:SF23">
    <property type="entry name" value="TRANSPOSASE INSI FOR INSERTION SEQUENCE ELEMENT IS30A-RELATED"/>
    <property type="match status" value="1"/>
</dbReference>
<feature type="domain" description="Integrase catalytic" evidence="3">
    <location>
        <begin position="169"/>
        <end position="332"/>
    </location>
</feature>
<evidence type="ECO:0000256" key="1">
    <source>
        <dbReference type="ARBA" id="ARBA00023172"/>
    </source>
</evidence>
<feature type="region of interest" description="Disordered" evidence="2">
    <location>
        <begin position="138"/>
        <end position="178"/>
    </location>
</feature>
<dbReference type="NCBIfam" id="NF033563">
    <property type="entry name" value="transpos_IS30"/>
    <property type="match status" value="1"/>
</dbReference>
<evidence type="ECO:0000313" key="5">
    <source>
        <dbReference type="Proteomes" id="UP001168537"/>
    </source>
</evidence>
<dbReference type="InterPro" id="IPR051917">
    <property type="entry name" value="Transposase-Integrase"/>
</dbReference>
<keyword evidence="1" id="KW-0233">DNA recombination</keyword>
<dbReference type="EMBL" id="JAUHJR010000012">
    <property type="protein sequence ID" value="MDN4163386.1"/>
    <property type="molecule type" value="Genomic_DNA"/>
</dbReference>
<evidence type="ECO:0000256" key="2">
    <source>
        <dbReference type="SAM" id="MobiDB-lite"/>
    </source>
</evidence>
<proteinExistence type="predicted"/>
<evidence type="ECO:0000259" key="3">
    <source>
        <dbReference type="PROSITE" id="PS50994"/>
    </source>
</evidence>
<evidence type="ECO:0000313" key="4">
    <source>
        <dbReference type="EMBL" id="MDN4163386.1"/>
    </source>
</evidence>
<dbReference type="InterPro" id="IPR053392">
    <property type="entry name" value="Transposase_IS30-like"/>
</dbReference>
<dbReference type="InterPro" id="IPR001584">
    <property type="entry name" value="Integrase_cat-core"/>
</dbReference>
<feature type="compositionally biased region" description="Basic and acidic residues" evidence="2">
    <location>
        <begin position="153"/>
        <end position="162"/>
    </location>
</feature>
<dbReference type="SUPFAM" id="SSF53098">
    <property type="entry name" value="Ribonuclease H-like"/>
    <property type="match status" value="1"/>
</dbReference>
<gene>
    <name evidence="4" type="ORF">QWY29_18605</name>
</gene>
<reference evidence="4" key="1">
    <citation type="submission" date="2023-06" db="EMBL/GenBank/DDBJ databases">
        <title>Draft genome sequence of Nocardioides sp. SOB72.</title>
        <authorList>
            <person name="Zhang G."/>
        </authorList>
    </citation>
    <scope>NUCLEOTIDE SEQUENCE</scope>
    <source>
        <strain evidence="4">SOB72</strain>
    </source>
</reference>
<name>A0ABT8F000_9ACTN</name>
<feature type="compositionally biased region" description="Basic residues" evidence="2">
    <location>
        <begin position="143"/>
        <end position="152"/>
    </location>
</feature>
<dbReference type="InterPro" id="IPR036397">
    <property type="entry name" value="RNaseH_sf"/>
</dbReference>
<sequence>MRSSRSIDSRYLGLLEREQLQDLRREGQSIRQIAAAMGRSPSTISRELRRNTTSRGYMPHTAHRLSVARRARPRQAKLVADPTLREYVQVRLRKKWSPQQISNRLIKDFPAAPEMRVCPETIYQAIYVHAKGELRRELGSQLRRGRTARRPRRQPDARRPRFVDPLTPISQRPLDATDRKVPGHWEGDLVIGAAGGSAVATLVERSSRYLLLGHLGRERSAEAVRDSLIATVSDMPAVMRRSLTWDQGAEMAEHRAFSIATDFEVYFADPGAPWQRGTNENTNGLLRQYFPRGLDLSSKTIEDLQTVATELNDRPRKSLDWDTPAERWTQLLCAT</sequence>
<dbReference type="InterPro" id="IPR025246">
    <property type="entry name" value="IS30-like_HTH"/>
</dbReference>
<accession>A0ABT8F000</accession>
<dbReference type="PANTHER" id="PTHR10948">
    <property type="entry name" value="TRANSPOSASE"/>
    <property type="match status" value="1"/>
</dbReference>
<dbReference type="InterPro" id="IPR012337">
    <property type="entry name" value="RNaseH-like_sf"/>
</dbReference>
<dbReference type="Gene3D" id="3.30.420.10">
    <property type="entry name" value="Ribonuclease H-like superfamily/Ribonuclease H"/>
    <property type="match status" value="1"/>
</dbReference>
<dbReference type="Pfam" id="PF13936">
    <property type="entry name" value="HTH_38"/>
    <property type="match status" value="1"/>
</dbReference>